<gene>
    <name evidence="2" type="ORF">PRZ48_009540</name>
</gene>
<name>A0ABR0ED76_ZASCE</name>
<dbReference type="Proteomes" id="UP001305779">
    <property type="component" value="Unassembled WGS sequence"/>
</dbReference>
<protein>
    <recommendedName>
        <fullName evidence="4">RING-type domain-containing protein</fullName>
    </recommendedName>
</protein>
<evidence type="ECO:0008006" key="4">
    <source>
        <dbReference type="Google" id="ProtNLM"/>
    </source>
</evidence>
<evidence type="ECO:0000256" key="1">
    <source>
        <dbReference type="SAM" id="MobiDB-lite"/>
    </source>
</evidence>
<feature type="compositionally biased region" description="Basic and acidic residues" evidence="1">
    <location>
        <begin position="502"/>
        <end position="511"/>
    </location>
</feature>
<evidence type="ECO:0000313" key="3">
    <source>
        <dbReference type="Proteomes" id="UP001305779"/>
    </source>
</evidence>
<feature type="compositionally biased region" description="Acidic residues" evidence="1">
    <location>
        <begin position="437"/>
        <end position="452"/>
    </location>
</feature>
<keyword evidence="3" id="KW-1185">Reference proteome</keyword>
<feature type="region of interest" description="Disordered" evidence="1">
    <location>
        <begin position="413"/>
        <end position="511"/>
    </location>
</feature>
<sequence length="511" mass="59444">MPVDCVCEECLEFQREYCHVLNLVEQYEKRPKMDRRLQVAAGQLYEAWLELQHSPEHKFVARQKAELRDQYKEYSMPFEFPEKPLECFCWDCYDISWMRYALALARLPDAERKHLDMFRDQLRIQHAPGHVFVSRKEQAECDPTGRELLGICRSCESVTEDWAVFPCGHRQCFMCMIHDRIPKRITKCIECQQDAPFVLITRCPMKSACDEKDTYKRFCYTPETKEDEVSTKYMKLFGFDVDNSGTPTIDSYPTRAYANYLRQFGIIAEPELIDALRVCMLSVRYQCAYDFVDCTHISHTRDDWKTHLFKAHGEMPCEDCMDETGDESAPKYRPEGRFPDSISTLPFDLMISHQAKKHGFGSALRTIVQVWREYPMQFYYWSPETMGLTEVARHEDLFKLAMGKLVRGAFGELTEEDISPPEEEPVEWDGWKSRDGNEEEEDQETVVEEVDEDKTKVEETQDFGIEETEDSTVEDKGETDDQALKTGNANAARSDSDDADEKGEVGTSDRI</sequence>
<organism evidence="2 3">
    <name type="scientific">Zasmidium cellare</name>
    <name type="common">Wine cellar mold</name>
    <name type="synonym">Racodium cellare</name>
    <dbReference type="NCBI Taxonomy" id="395010"/>
    <lineage>
        <taxon>Eukaryota</taxon>
        <taxon>Fungi</taxon>
        <taxon>Dikarya</taxon>
        <taxon>Ascomycota</taxon>
        <taxon>Pezizomycotina</taxon>
        <taxon>Dothideomycetes</taxon>
        <taxon>Dothideomycetidae</taxon>
        <taxon>Mycosphaerellales</taxon>
        <taxon>Mycosphaerellaceae</taxon>
        <taxon>Zasmidium</taxon>
    </lineage>
</organism>
<proteinExistence type="predicted"/>
<dbReference type="EMBL" id="JAXOVC010000007">
    <property type="protein sequence ID" value="KAK4499028.1"/>
    <property type="molecule type" value="Genomic_DNA"/>
</dbReference>
<feature type="compositionally biased region" description="Acidic residues" evidence="1">
    <location>
        <begin position="460"/>
        <end position="481"/>
    </location>
</feature>
<evidence type="ECO:0000313" key="2">
    <source>
        <dbReference type="EMBL" id="KAK4499028.1"/>
    </source>
</evidence>
<feature type="compositionally biased region" description="Acidic residues" evidence="1">
    <location>
        <begin position="413"/>
        <end position="427"/>
    </location>
</feature>
<comment type="caution">
    <text evidence="2">The sequence shown here is derived from an EMBL/GenBank/DDBJ whole genome shotgun (WGS) entry which is preliminary data.</text>
</comment>
<reference evidence="2 3" key="1">
    <citation type="journal article" date="2023" name="G3 (Bethesda)">
        <title>A chromosome-level genome assembly of Zasmidium syzygii isolated from banana leaves.</title>
        <authorList>
            <person name="van Westerhoven A.C."/>
            <person name="Mehrabi R."/>
            <person name="Talebi R."/>
            <person name="Steentjes M.B.F."/>
            <person name="Corcolon B."/>
            <person name="Chong P.A."/>
            <person name="Kema G.H.J."/>
            <person name="Seidl M.F."/>
        </authorList>
    </citation>
    <scope>NUCLEOTIDE SEQUENCE [LARGE SCALE GENOMIC DNA]</scope>
    <source>
        <strain evidence="2 3">P124</strain>
    </source>
</reference>
<accession>A0ABR0ED76</accession>